<organism evidence="1 2">
    <name type="scientific">Chaenocephalus aceratus</name>
    <name type="common">Blackfin icefish</name>
    <name type="synonym">Chaenichthys aceratus</name>
    <dbReference type="NCBI Taxonomy" id="36190"/>
    <lineage>
        <taxon>Eukaryota</taxon>
        <taxon>Metazoa</taxon>
        <taxon>Chordata</taxon>
        <taxon>Craniata</taxon>
        <taxon>Vertebrata</taxon>
        <taxon>Euteleostomi</taxon>
        <taxon>Actinopterygii</taxon>
        <taxon>Neopterygii</taxon>
        <taxon>Teleostei</taxon>
        <taxon>Neoteleostei</taxon>
        <taxon>Acanthomorphata</taxon>
        <taxon>Eupercaria</taxon>
        <taxon>Perciformes</taxon>
        <taxon>Notothenioidei</taxon>
        <taxon>Channichthyidae</taxon>
        <taxon>Chaenocephalus</taxon>
    </lineage>
</organism>
<accession>A0ACB9Y1N9</accession>
<evidence type="ECO:0000313" key="1">
    <source>
        <dbReference type="EMBL" id="KAI4833140.1"/>
    </source>
</evidence>
<sequence>MVTSCICWSPLLIFSLMSAIRSYTGSIAEDLSSYKTLMVMAVRLATWNQILDPWVYILLRRTILRKIYLIAKCQAGMRGTIIGRWEPTSFPSSEKYQVNQV</sequence>
<keyword evidence="2" id="KW-1185">Reference proteome</keyword>
<proteinExistence type="predicted"/>
<comment type="caution">
    <text evidence="1">The sequence shown here is derived from an EMBL/GenBank/DDBJ whole genome shotgun (WGS) entry which is preliminary data.</text>
</comment>
<protein>
    <submittedName>
        <fullName evidence="1">Uncharacterized protein</fullName>
    </submittedName>
</protein>
<dbReference type="Proteomes" id="UP001057452">
    <property type="component" value="Chromosome 1"/>
</dbReference>
<gene>
    <name evidence="1" type="ORF">KUCAC02_016054</name>
</gene>
<name>A0ACB9Y1N9_CHAAC</name>
<dbReference type="EMBL" id="CM043785">
    <property type="protein sequence ID" value="KAI4833140.1"/>
    <property type="molecule type" value="Genomic_DNA"/>
</dbReference>
<reference evidence="1" key="1">
    <citation type="submission" date="2022-05" db="EMBL/GenBank/DDBJ databases">
        <title>Chromosome-level genome of Chaenocephalus aceratus.</title>
        <authorList>
            <person name="Park H."/>
        </authorList>
    </citation>
    <scope>NUCLEOTIDE SEQUENCE</scope>
    <source>
        <strain evidence="1">KU_202001</strain>
    </source>
</reference>
<evidence type="ECO:0000313" key="2">
    <source>
        <dbReference type="Proteomes" id="UP001057452"/>
    </source>
</evidence>